<feature type="transmembrane region" description="Helical" evidence="1">
    <location>
        <begin position="196"/>
        <end position="219"/>
    </location>
</feature>
<feature type="transmembrane region" description="Helical" evidence="1">
    <location>
        <begin position="369"/>
        <end position="388"/>
    </location>
</feature>
<keyword evidence="1" id="KW-1133">Transmembrane helix</keyword>
<keyword evidence="1" id="KW-0472">Membrane</keyword>
<feature type="transmembrane region" description="Helical" evidence="1">
    <location>
        <begin position="131"/>
        <end position="153"/>
    </location>
</feature>
<reference evidence="2 3" key="1">
    <citation type="submission" date="2020-08" db="EMBL/GenBank/DDBJ databases">
        <title>Genome public.</title>
        <authorList>
            <person name="Liu C."/>
            <person name="Sun Q."/>
        </authorList>
    </citation>
    <scope>NUCLEOTIDE SEQUENCE [LARGE SCALE GENOMIC DNA]</scope>
    <source>
        <strain evidence="2 3">NSJ-56</strain>
    </source>
</reference>
<evidence type="ECO:0000256" key="1">
    <source>
        <dbReference type="SAM" id="Phobius"/>
    </source>
</evidence>
<feature type="transmembrane region" description="Helical" evidence="1">
    <location>
        <begin position="306"/>
        <end position="328"/>
    </location>
</feature>
<sequence>MIKAVIWILRLFRGVFTRMGVDFDRMVAIVTVKLTEYDRIDRSKRKKESSNTLLRQGIAFGIYGTVFFLFGVMSGTFEVSLLLFHSYLMIMFMMSFMMEYSRLLFDRNDNQILQRLPVNSKTILTARLVTMLSYMFFLSGCMSLIPAIVVFFWQGVLTGGLFIISVFLNTLFTLLLANVIYLGVMRFIAVDKFARVMSYAQVILVVSVALSYQLVGTVIREIQLDMFHPSTWMYFTPSCYFMAFTLIIQHFTIPVLVMALSGVTGVLLFGWIAVVYLAPYFSRKMGIIDEYAAIAGKGRKKGKDGWLYSLARLFAWSPVQVSGFVLGWRLTQGNLKFRQAVLPMIIYTVFLAVFFIYKGRDTGGIGFYIPFYMTSMVSIGILMAMSIMEKGDLLWLYRSRPLARPGALILGSYKALYVKYYLPVYVALSAVLVVRLHWVIIPDLLMILAVNTLVSYVYLWFSGLLFPFSKEKGTTDSGRNILRMLALIFVWLVIGGVHTLSQRLSWYGIWIAIASMWVLAVLMEYVICRVAWKKVLANY</sequence>
<keyword evidence="1" id="KW-0812">Transmembrane</keyword>
<proteinExistence type="predicted"/>
<feature type="transmembrane region" description="Helical" evidence="1">
    <location>
        <begin position="255"/>
        <end position="278"/>
    </location>
</feature>
<feature type="transmembrane region" description="Helical" evidence="1">
    <location>
        <begin position="480"/>
        <end position="501"/>
    </location>
</feature>
<dbReference type="EMBL" id="JACOOH010000001">
    <property type="protein sequence ID" value="MBC5620073.1"/>
    <property type="molecule type" value="Genomic_DNA"/>
</dbReference>
<gene>
    <name evidence="2" type="ORF">H8S64_03060</name>
</gene>
<feature type="transmembrane region" description="Helical" evidence="1">
    <location>
        <begin position="159"/>
        <end position="184"/>
    </location>
</feature>
<feature type="transmembrane region" description="Helical" evidence="1">
    <location>
        <begin position="52"/>
        <end position="73"/>
    </location>
</feature>
<name>A0ABR7CWL4_9BACT</name>
<feature type="transmembrane region" description="Helical" evidence="1">
    <location>
        <begin position="507"/>
        <end position="527"/>
    </location>
</feature>
<accession>A0ABR7CWL4</accession>
<feature type="transmembrane region" description="Helical" evidence="1">
    <location>
        <begin position="444"/>
        <end position="468"/>
    </location>
</feature>
<organism evidence="2 3">
    <name type="scientific">Butyricimonas hominis</name>
    <dbReference type="NCBI Taxonomy" id="2763032"/>
    <lineage>
        <taxon>Bacteria</taxon>
        <taxon>Pseudomonadati</taxon>
        <taxon>Bacteroidota</taxon>
        <taxon>Bacteroidia</taxon>
        <taxon>Bacteroidales</taxon>
        <taxon>Odoribacteraceae</taxon>
        <taxon>Butyricimonas</taxon>
    </lineage>
</organism>
<dbReference type="RefSeq" id="WP_186974888.1">
    <property type="nucleotide sequence ID" value="NZ_JACOOH010000001.1"/>
</dbReference>
<feature type="transmembrane region" description="Helical" evidence="1">
    <location>
        <begin position="231"/>
        <end position="248"/>
    </location>
</feature>
<evidence type="ECO:0000313" key="2">
    <source>
        <dbReference type="EMBL" id="MBC5620073.1"/>
    </source>
</evidence>
<dbReference type="Proteomes" id="UP000646484">
    <property type="component" value="Unassembled WGS sequence"/>
</dbReference>
<comment type="caution">
    <text evidence="2">The sequence shown here is derived from an EMBL/GenBank/DDBJ whole genome shotgun (WGS) entry which is preliminary data.</text>
</comment>
<feature type="transmembrane region" description="Helical" evidence="1">
    <location>
        <begin position="79"/>
        <end position="98"/>
    </location>
</feature>
<keyword evidence="3" id="KW-1185">Reference proteome</keyword>
<protein>
    <recommendedName>
        <fullName evidence="4">ABC transporter permease</fullName>
    </recommendedName>
</protein>
<feature type="transmembrane region" description="Helical" evidence="1">
    <location>
        <begin position="340"/>
        <end position="357"/>
    </location>
</feature>
<evidence type="ECO:0000313" key="3">
    <source>
        <dbReference type="Proteomes" id="UP000646484"/>
    </source>
</evidence>
<feature type="transmembrane region" description="Helical" evidence="1">
    <location>
        <begin position="420"/>
        <end position="438"/>
    </location>
</feature>
<evidence type="ECO:0008006" key="4">
    <source>
        <dbReference type="Google" id="ProtNLM"/>
    </source>
</evidence>